<evidence type="ECO:0000313" key="2">
    <source>
        <dbReference type="Proteomes" id="UP000002640"/>
    </source>
</evidence>
<name>G4Z744_PHYSP</name>
<keyword evidence="2" id="KW-1185">Reference proteome</keyword>
<protein>
    <submittedName>
        <fullName evidence="1">Uncharacterized protein</fullName>
    </submittedName>
</protein>
<dbReference type="EMBL" id="JH159153">
    <property type="protein sequence ID" value="EGZ22428.1"/>
    <property type="molecule type" value="Genomic_DNA"/>
</dbReference>
<feature type="non-terminal residue" evidence="1">
    <location>
        <position position="72"/>
    </location>
</feature>
<dbReference type="AlphaFoldDB" id="G4Z744"/>
<dbReference type="RefSeq" id="XP_009525145.1">
    <property type="nucleotide sequence ID" value="XM_009526850.1"/>
</dbReference>
<gene>
    <name evidence="1" type="ORF">PHYSODRAFT_415448</name>
</gene>
<dbReference type="KEGG" id="psoj:PHYSODRAFT_415448"/>
<evidence type="ECO:0000313" key="1">
    <source>
        <dbReference type="EMBL" id="EGZ22428.1"/>
    </source>
</evidence>
<reference evidence="1 2" key="1">
    <citation type="journal article" date="2006" name="Science">
        <title>Phytophthora genome sequences uncover evolutionary origins and mechanisms of pathogenesis.</title>
        <authorList>
            <person name="Tyler B.M."/>
            <person name="Tripathy S."/>
            <person name="Zhang X."/>
            <person name="Dehal P."/>
            <person name="Jiang R.H."/>
            <person name="Aerts A."/>
            <person name="Arredondo F.D."/>
            <person name="Baxter L."/>
            <person name="Bensasson D."/>
            <person name="Beynon J.L."/>
            <person name="Chapman J."/>
            <person name="Damasceno C.M."/>
            <person name="Dorrance A.E."/>
            <person name="Dou D."/>
            <person name="Dickerman A.W."/>
            <person name="Dubchak I.L."/>
            <person name="Garbelotto M."/>
            <person name="Gijzen M."/>
            <person name="Gordon S.G."/>
            <person name="Govers F."/>
            <person name="Grunwald N.J."/>
            <person name="Huang W."/>
            <person name="Ivors K.L."/>
            <person name="Jones R.W."/>
            <person name="Kamoun S."/>
            <person name="Krampis K."/>
            <person name="Lamour K.H."/>
            <person name="Lee M.K."/>
            <person name="McDonald W.H."/>
            <person name="Medina M."/>
            <person name="Meijer H.J."/>
            <person name="Nordberg E.K."/>
            <person name="Maclean D.J."/>
            <person name="Ospina-Giraldo M.D."/>
            <person name="Morris P.F."/>
            <person name="Phuntumart V."/>
            <person name="Putnam N.H."/>
            <person name="Rash S."/>
            <person name="Rose J.K."/>
            <person name="Sakihama Y."/>
            <person name="Salamov A.A."/>
            <person name="Savidor A."/>
            <person name="Scheuring C.F."/>
            <person name="Smith B.M."/>
            <person name="Sobral B.W."/>
            <person name="Terry A."/>
            <person name="Torto-Alalibo T.A."/>
            <person name="Win J."/>
            <person name="Xu Z."/>
            <person name="Zhang H."/>
            <person name="Grigoriev I.V."/>
            <person name="Rokhsar D.S."/>
            <person name="Boore J.L."/>
        </authorList>
    </citation>
    <scope>NUCLEOTIDE SEQUENCE [LARGE SCALE GENOMIC DNA]</scope>
    <source>
        <strain evidence="1 2">P6497</strain>
    </source>
</reference>
<dbReference type="Proteomes" id="UP000002640">
    <property type="component" value="Unassembled WGS sequence"/>
</dbReference>
<accession>G4Z744</accession>
<feature type="non-terminal residue" evidence="1">
    <location>
        <position position="1"/>
    </location>
</feature>
<dbReference type="InParanoid" id="G4Z744"/>
<dbReference type="GeneID" id="20651879"/>
<organism evidence="1 2">
    <name type="scientific">Phytophthora sojae (strain P6497)</name>
    <name type="common">Soybean stem and root rot agent</name>
    <name type="synonym">Phytophthora megasperma f. sp. glycines</name>
    <dbReference type="NCBI Taxonomy" id="1094619"/>
    <lineage>
        <taxon>Eukaryota</taxon>
        <taxon>Sar</taxon>
        <taxon>Stramenopiles</taxon>
        <taxon>Oomycota</taxon>
        <taxon>Peronosporomycetes</taxon>
        <taxon>Peronosporales</taxon>
        <taxon>Peronosporaceae</taxon>
        <taxon>Phytophthora</taxon>
    </lineage>
</organism>
<sequence length="72" mass="8720">EYMPRKGRSKYPDTSKVNEEELIENVVPAFAPETCFARWTDFEKSFTEYKRMHNLRFRVRSSETTQQYNKYG</sequence>
<proteinExistence type="predicted"/>